<dbReference type="Pfam" id="PF23960">
    <property type="entry name" value="DUF7289"/>
    <property type="match status" value="1"/>
</dbReference>
<gene>
    <name evidence="3" type="ORF">MSBRM_0496</name>
</gene>
<dbReference type="EMBL" id="CP009528">
    <property type="protein sequence ID" value="AKB53494.1"/>
    <property type="molecule type" value="Genomic_DNA"/>
</dbReference>
<keyword evidence="4" id="KW-1185">Reference proteome</keyword>
<dbReference type="PATRIC" id="fig|1434108.4.peg.587"/>
<organism evidence="3 4">
    <name type="scientific">Methanosarcina barkeri MS</name>
    <dbReference type="NCBI Taxonomy" id="1434108"/>
    <lineage>
        <taxon>Archaea</taxon>
        <taxon>Methanobacteriati</taxon>
        <taxon>Methanobacteriota</taxon>
        <taxon>Stenosarchaea group</taxon>
        <taxon>Methanomicrobia</taxon>
        <taxon>Methanosarcinales</taxon>
        <taxon>Methanosarcinaceae</taxon>
        <taxon>Methanosarcina</taxon>
    </lineage>
</organism>
<protein>
    <recommendedName>
        <fullName evidence="5">Archaeal Type IV pilin N-terminal domain-containing protein</fullName>
    </recommendedName>
</protein>
<name>A0A0E3QSF5_METBA</name>
<feature type="transmembrane region" description="Helical" evidence="2">
    <location>
        <begin position="21"/>
        <end position="43"/>
    </location>
</feature>
<dbReference type="STRING" id="1434108.MSBRM_0496"/>
<reference evidence="3 4" key="1">
    <citation type="submission" date="2014-07" db="EMBL/GenBank/DDBJ databases">
        <title>Methanogenic archaea and the global carbon cycle.</title>
        <authorList>
            <person name="Henriksen J.R."/>
            <person name="Luke J."/>
            <person name="Reinhart S."/>
            <person name="Benedict M.N."/>
            <person name="Youngblut N.D."/>
            <person name="Metcalf M.E."/>
            <person name="Whitaker R.J."/>
            <person name="Metcalf W.W."/>
        </authorList>
    </citation>
    <scope>NUCLEOTIDE SEQUENCE [LARGE SCALE GENOMIC DNA]</scope>
    <source>
        <strain evidence="3 4">MS</strain>
    </source>
</reference>
<evidence type="ECO:0000256" key="2">
    <source>
        <dbReference type="SAM" id="Phobius"/>
    </source>
</evidence>
<sequence>MNTKKNRSRKKDGKGLFSSESGTATVIATVLLLCIIFTALALIRVEYVPEWKIDAEKSHMNDVQKDMIELKSTADILSLLMASDSNFSASGLPITIPFIMGGGEIPILEPSKSSGMLSVSMERCKMTIIPKRLLVSDSLQVEEDAKKIECGGITYRSNNREYLDQVLRYENGALILAQGEKSVMKEFPSFNIEKTSEKNYTVSIQAIKIRGEPDAVSSNADVSLRLTGISNNVTYNSNDTGDIASFYGTVITEYPDAWISYLNETAKNAGLEYGTDYDLDKPSSNFVYFNFTSTNNKTLQSLSISESVIQADLGTGLSSSSEDVNWSESGEDENTEHEDKSIMELGEWYYFDMFSGTYEETLMSVSSIDPNMLTDRDEDYSLPVGSFKNYELSPYSEVNDFNYSMNNNGKTLNLNFGYNNFSSFNSTSIPTKATICMIYSFSGSKEPNIVMTLTGTERGTFKPNSGWCLYNQTFSISSKDPEEITLNLKVITDSGSNAAGTFRIDYLAVYLS</sequence>
<proteinExistence type="predicted"/>
<dbReference type="Proteomes" id="UP000033033">
    <property type="component" value="Chromosome"/>
</dbReference>
<feature type="region of interest" description="Disordered" evidence="1">
    <location>
        <begin position="315"/>
        <end position="339"/>
    </location>
</feature>
<dbReference type="InterPro" id="IPR055713">
    <property type="entry name" value="DUF7289"/>
</dbReference>
<evidence type="ECO:0000313" key="4">
    <source>
        <dbReference type="Proteomes" id="UP000033033"/>
    </source>
</evidence>
<dbReference type="RefSeq" id="WP_052712665.1">
    <property type="nucleotide sequence ID" value="NZ_CP009528.1"/>
</dbReference>
<dbReference type="KEGG" id="mby:MSBRM_0496"/>
<keyword evidence="2" id="KW-0472">Membrane</keyword>
<evidence type="ECO:0000313" key="3">
    <source>
        <dbReference type="EMBL" id="AKB53494.1"/>
    </source>
</evidence>
<feature type="compositionally biased region" description="Low complexity" evidence="1">
    <location>
        <begin position="318"/>
        <end position="328"/>
    </location>
</feature>
<evidence type="ECO:0000256" key="1">
    <source>
        <dbReference type="SAM" id="MobiDB-lite"/>
    </source>
</evidence>
<keyword evidence="2" id="KW-1133">Transmembrane helix</keyword>
<accession>A0A0E3QSF5</accession>
<dbReference type="HOGENOM" id="CLU_542523_0_0_2"/>
<keyword evidence="2" id="KW-0812">Transmembrane</keyword>
<dbReference type="AlphaFoldDB" id="A0A0E3QSF5"/>
<evidence type="ECO:0008006" key="5">
    <source>
        <dbReference type="Google" id="ProtNLM"/>
    </source>
</evidence>
<dbReference type="GeneID" id="24843674"/>